<dbReference type="Pfam" id="PF00069">
    <property type="entry name" value="Pkinase"/>
    <property type="match status" value="1"/>
</dbReference>
<evidence type="ECO:0000256" key="11">
    <source>
        <dbReference type="PIRSR" id="PIRSR038172-2"/>
    </source>
</evidence>
<keyword evidence="3 9" id="KW-0723">Serine/threonine-protein kinase</keyword>
<evidence type="ECO:0000256" key="5">
    <source>
        <dbReference type="ARBA" id="ARBA00022679"/>
    </source>
</evidence>
<dbReference type="InterPro" id="IPR017441">
    <property type="entry name" value="Protein_kinase_ATP_BS"/>
</dbReference>
<dbReference type="SMART" id="SM00036">
    <property type="entry name" value="CNH"/>
    <property type="match status" value="1"/>
</dbReference>
<evidence type="ECO:0000256" key="9">
    <source>
        <dbReference type="PIRNR" id="PIRNR038172"/>
    </source>
</evidence>
<name>A0A673XA09_SALTR</name>
<dbReference type="PIRSF" id="PIRSF038172">
    <property type="entry name" value="MAPKKKK"/>
    <property type="match status" value="1"/>
</dbReference>
<feature type="compositionally biased region" description="Pro residues" evidence="13">
    <location>
        <begin position="422"/>
        <end position="431"/>
    </location>
</feature>
<dbReference type="SMART" id="SM00220">
    <property type="entry name" value="S_TKc"/>
    <property type="match status" value="1"/>
</dbReference>
<dbReference type="EC" id="2.7.11.1" evidence="9"/>
<dbReference type="GO" id="GO:0005737">
    <property type="term" value="C:cytoplasm"/>
    <property type="evidence" value="ECO:0007669"/>
    <property type="project" value="TreeGrafter"/>
</dbReference>
<sequence length="904" mass="101555">MSSCVDLSRRNPQEDFELIQRIGSGTYGDVYKARNVNTGELAAIKVIKLEPVIMNSPTGEDFEVVQQEIIMMKDCKHSNIVAYFGSYLRRDKLWISMEFCGGGSLQDIYHVTGPLSESQIAYMSRETLQGLYYLHNKGKMHRDIKGANILLTDNGYVKLADFGVSAQITATLAKRKSFIGTPYWMAPEVAAVERKGGYNQLCDIWAVGITAIELAELQPPMFDLHPMRALFLMTKSNFQPPKLKDKVKWGNNFHHFVKLSLTKNPKKRPTAEKLLQHPFVSQPLSRTLAIELLDKSNNPDHTTYNDFDDDDPEPESPVSVPHRIRSTSRSTREGKTLSEINFGQVKFDPPLRKETEPHHEPPDSEPFLDCAEELYYTARSNLDLQLEYGQESPSLMGGNKSLLKSVEEELKQSKHSTIMRPKVPPPLPPKPKSICLPQESPSQGEDDGGGTIKRCPIPESPARTSSSNVPPRPPPPRLPPHRRSSLGNGLNSHQNGEKDSATERQSTMPPSVPIRKDKKDITKPISNGLPPTPKVHMGACFSKVFNGCPLKIHCATSWINPDTRDQYLIFGAEEGIYTLNLNELHETSMEQLFPRRCTWLYVMNNCLLSISGKASQLYSHNLAGLFEHARQMQKLPMAIPTHKLPDKMIPRKFAISNKIPDTKGCQKCCVVRNPYTGHKYLCGAFQSSVVLLEWVEPMQKFMLIKNIDFPLPCPLEVFEMLVVPDQQYPLICVAVSKGMELSQVVRFGTVNPNSTSSWFTEADTPQTCVIHVTQLERDTILVCLDRCIKIVNLQGRLKSSRKLSAELTFNFQIEAIVCLQDSVLAFWRHGMQGRSFKTNEITQEISDNTRIFSLLGSDRNSQHDSSGQEGAVNLPRVVVLESRPTDNPTAASNLYILAGHENSY</sequence>
<comment type="function">
    <text evidence="9">Serine/threonine kinase that plays a role in the response to environmental stress. Appears to act upstream of the JUN N-terminal pathway.</text>
</comment>
<protein>
    <recommendedName>
        <fullName evidence="9">Mitogen-activated protein kinase kinase kinase kinase</fullName>
        <ecNumber evidence="9">2.7.11.1</ecNumber>
    </recommendedName>
</protein>
<evidence type="ECO:0000313" key="17">
    <source>
        <dbReference type="Proteomes" id="UP000472277"/>
    </source>
</evidence>
<accession>A0A673XA09</accession>
<evidence type="ECO:0000256" key="3">
    <source>
        <dbReference type="ARBA" id="ARBA00022527"/>
    </source>
</evidence>
<comment type="similarity">
    <text evidence="2 9">Belongs to the protein kinase superfamily. STE Ser/Thr protein kinase family. STE20 subfamily.</text>
</comment>
<feature type="region of interest" description="Disordered" evidence="13">
    <location>
        <begin position="407"/>
        <end position="529"/>
    </location>
</feature>
<dbReference type="PANTHER" id="PTHR48012:SF17">
    <property type="entry name" value="MITOGEN-ACTIVATED PROTEIN KINASE KINASE KINASE KINASE 3"/>
    <property type="match status" value="1"/>
</dbReference>
<feature type="region of interest" description="Disordered" evidence="13">
    <location>
        <begin position="296"/>
        <end position="367"/>
    </location>
</feature>
<reference evidence="16" key="2">
    <citation type="submission" date="2025-09" db="UniProtKB">
        <authorList>
            <consortium name="Ensembl"/>
        </authorList>
    </citation>
    <scope>IDENTIFICATION</scope>
</reference>
<dbReference type="PROSITE" id="PS50011">
    <property type="entry name" value="PROTEIN_KINASE_DOM"/>
    <property type="match status" value="1"/>
</dbReference>
<evidence type="ECO:0000256" key="13">
    <source>
        <dbReference type="SAM" id="MobiDB-lite"/>
    </source>
</evidence>
<reference evidence="16" key="1">
    <citation type="submission" date="2025-08" db="UniProtKB">
        <authorList>
            <consortium name="Ensembl"/>
        </authorList>
    </citation>
    <scope>IDENTIFICATION</scope>
</reference>
<dbReference type="Pfam" id="PF00780">
    <property type="entry name" value="CNH"/>
    <property type="match status" value="1"/>
</dbReference>
<feature type="domain" description="Protein kinase" evidence="14">
    <location>
        <begin position="16"/>
        <end position="280"/>
    </location>
</feature>
<dbReference type="AlphaFoldDB" id="A0A673XA09"/>
<evidence type="ECO:0000256" key="10">
    <source>
        <dbReference type="PIRSR" id="PIRSR038172-1"/>
    </source>
</evidence>
<dbReference type="Proteomes" id="UP000472277">
    <property type="component" value="Chromosome 18"/>
</dbReference>
<dbReference type="GO" id="GO:0008349">
    <property type="term" value="F:MAP kinase kinase kinase kinase activity"/>
    <property type="evidence" value="ECO:0007669"/>
    <property type="project" value="InterPro"/>
</dbReference>
<evidence type="ECO:0000256" key="2">
    <source>
        <dbReference type="ARBA" id="ARBA00008874"/>
    </source>
</evidence>
<keyword evidence="17" id="KW-1185">Reference proteome</keyword>
<evidence type="ECO:0000256" key="12">
    <source>
        <dbReference type="PROSITE-ProRule" id="PRU10141"/>
    </source>
</evidence>
<dbReference type="Ensembl" id="ENSSTUT00000018763.1">
    <property type="protein sequence ID" value="ENSSTUP00000017822.1"/>
    <property type="gene ID" value="ENSSTUG00000006570.1"/>
</dbReference>
<dbReference type="PANTHER" id="PTHR48012">
    <property type="entry name" value="STERILE20-LIKE KINASE, ISOFORM B-RELATED"/>
    <property type="match status" value="1"/>
</dbReference>
<gene>
    <name evidence="16" type="primary">LOC115153334</name>
</gene>
<feature type="binding site" evidence="11 12">
    <location>
        <position position="45"/>
    </location>
    <ligand>
        <name>ATP</name>
        <dbReference type="ChEBI" id="CHEBI:30616"/>
    </ligand>
</feature>
<dbReference type="InterPro" id="IPR021160">
    <property type="entry name" value="MAPKKKK"/>
</dbReference>
<keyword evidence="6 9" id="KW-0547">Nucleotide-binding</keyword>
<dbReference type="PROSITE" id="PS50219">
    <property type="entry name" value="CNH"/>
    <property type="match status" value="1"/>
</dbReference>
<feature type="active site" description="Proton acceptor" evidence="10">
    <location>
        <position position="143"/>
    </location>
</feature>
<evidence type="ECO:0000256" key="1">
    <source>
        <dbReference type="ARBA" id="ARBA00001946"/>
    </source>
</evidence>
<dbReference type="InterPro" id="IPR001180">
    <property type="entry name" value="CNH_dom"/>
</dbReference>
<comment type="cofactor">
    <cofactor evidence="1 9">
        <name>Mg(2+)</name>
        <dbReference type="ChEBI" id="CHEBI:18420"/>
    </cofactor>
</comment>
<dbReference type="GO" id="GO:0005524">
    <property type="term" value="F:ATP binding"/>
    <property type="evidence" value="ECO:0007669"/>
    <property type="project" value="UniProtKB-UniRule"/>
</dbReference>
<keyword evidence="7 9" id="KW-0418">Kinase</keyword>
<keyword evidence="8 9" id="KW-0067">ATP-binding</keyword>
<evidence type="ECO:0000259" key="15">
    <source>
        <dbReference type="PROSITE" id="PS50219"/>
    </source>
</evidence>
<feature type="domain" description="CNH" evidence="15">
    <location>
        <begin position="549"/>
        <end position="860"/>
    </location>
</feature>
<dbReference type="SUPFAM" id="SSF56112">
    <property type="entry name" value="Protein kinase-like (PK-like)"/>
    <property type="match status" value="1"/>
</dbReference>
<evidence type="ECO:0000259" key="14">
    <source>
        <dbReference type="PROSITE" id="PS50011"/>
    </source>
</evidence>
<evidence type="ECO:0000256" key="8">
    <source>
        <dbReference type="ARBA" id="ARBA00022840"/>
    </source>
</evidence>
<dbReference type="FunFam" id="1.10.510.10:FF:000031">
    <property type="entry name" value="Mitogen-activated protein kinase kinase kinase kinase"/>
    <property type="match status" value="1"/>
</dbReference>
<evidence type="ECO:0000313" key="16">
    <source>
        <dbReference type="Ensembl" id="ENSSTUP00000017822.1"/>
    </source>
</evidence>
<keyword evidence="4" id="KW-0597">Phosphoprotein</keyword>
<dbReference type="Gene3D" id="1.10.510.10">
    <property type="entry name" value="Transferase(Phosphotransferase) domain 1"/>
    <property type="match status" value="1"/>
</dbReference>
<dbReference type="InterPro" id="IPR011009">
    <property type="entry name" value="Kinase-like_dom_sf"/>
</dbReference>
<comment type="catalytic activity">
    <reaction evidence="9">
        <text>L-threonyl-[protein] + ATP = O-phospho-L-threonyl-[protein] + ADP + H(+)</text>
        <dbReference type="Rhea" id="RHEA:46608"/>
        <dbReference type="Rhea" id="RHEA-COMP:11060"/>
        <dbReference type="Rhea" id="RHEA-COMP:11605"/>
        <dbReference type="ChEBI" id="CHEBI:15378"/>
        <dbReference type="ChEBI" id="CHEBI:30013"/>
        <dbReference type="ChEBI" id="CHEBI:30616"/>
        <dbReference type="ChEBI" id="CHEBI:61977"/>
        <dbReference type="ChEBI" id="CHEBI:456216"/>
        <dbReference type="EC" id="2.7.11.1"/>
    </reaction>
</comment>
<keyword evidence="5 9" id="KW-0808">Transferase</keyword>
<dbReference type="InterPro" id="IPR000719">
    <property type="entry name" value="Prot_kinase_dom"/>
</dbReference>
<evidence type="ECO:0000256" key="7">
    <source>
        <dbReference type="ARBA" id="ARBA00022777"/>
    </source>
</evidence>
<dbReference type="GeneTree" id="ENSGT00940000155483"/>
<comment type="catalytic activity">
    <reaction evidence="9">
        <text>L-seryl-[protein] + ATP = O-phospho-L-seryl-[protein] + ADP + H(+)</text>
        <dbReference type="Rhea" id="RHEA:17989"/>
        <dbReference type="Rhea" id="RHEA-COMP:9863"/>
        <dbReference type="Rhea" id="RHEA-COMP:11604"/>
        <dbReference type="ChEBI" id="CHEBI:15378"/>
        <dbReference type="ChEBI" id="CHEBI:29999"/>
        <dbReference type="ChEBI" id="CHEBI:30616"/>
        <dbReference type="ChEBI" id="CHEBI:83421"/>
        <dbReference type="ChEBI" id="CHEBI:456216"/>
        <dbReference type="EC" id="2.7.11.1"/>
    </reaction>
</comment>
<proteinExistence type="inferred from homology"/>
<dbReference type="InterPro" id="IPR050629">
    <property type="entry name" value="STE20/SPS1-PAK"/>
</dbReference>
<evidence type="ECO:0000256" key="4">
    <source>
        <dbReference type="ARBA" id="ARBA00022553"/>
    </source>
</evidence>
<feature type="compositionally biased region" description="Basic and acidic residues" evidence="13">
    <location>
        <begin position="349"/>
        <end position="362"/>
    </location>
</feature>
<feature type="binding site" evidence="11">
    <location>
        <begin position="22"/>
        <end position="30"/>
    </location>
    <ligand>
        <name>ATP</name>
        <dbReference type="ChEBI" id="CHEBI:30616"/>
    </ligand>
</feature>
<organism evidence="16 17">
    <name type="scientific">Salmo trutta</name>
    <name type="common">Brown trout</name>
    <dbReference type="NCBI Taxonomy" id="8032"/>
    <lineage>
        <taxon>Eukaryota</taxon>
        <taxon>Metazoa</taxon>
        <taxon>Chordata</taxon>
        <taxon>Craniata</taxon>
        <taxon>Vertebrata</taxon>
        <taxon>Euteleostomi</taxon>
        <taxon>Actinopterygii</taxon>
        <taxon>Neopterygii</taxon>
        <taxon>Teleostei</taxon>
        <taxon>Protacanthopterygii</taxon>
        <taxon>Salmoniformes</taxon>
        <taxon>Salmonidae</taxon>
        <taxon>Salmoninae</taxon>
        <taxon>Salmo</taxon>
    </lineage>
</organism>
<dbReference type="PROSITE" id="PS00107">
    <property type="entry name" value="PROTEIN_KINASE_ATP"/>
    <property type="match status" value="1"/>
</dbReference>
<dbReference type="CDD" id="cd06613">
    <property type="entry name" value="STKc_MAP4K3_like"/>
    <property type="match status" value="1"/>
</dbReference>
<evidence type="ECO:0000256" key="6">
    <source>
        <dbReference type="ARBA" id="ARBA00022741"/>
    </source>
</evidence>